<keyword evidence="2 3" id="KW-0413">Isomerase</keyword>
<comment type="similarity">
    <text evidence="1">Belongs to the N-acylglucosamine 2-epimerase family.</text>
</comment>
<dbReference type="Proteomes" id="UP001239085">
    <property type="component" value="Unassembled WGS sequence"/>
</dbReference>
<evidence type="ECO:0000313" key="3">
    <source>
        <dbReference type="EMBL" id="MDQ0643712.1"/>
    </source>
</evidence>
<dbReference type="InterPro" id="IPR008928">
    <property type="entry name" value="6-hairpin_glycosidase_sf"/>
</dbReference>
<gene>
    <name evidence="3" type="ORF">QFZ46_001872</name>
</gene>
<dbReference type="InterPro" id="IPR010819">
    <property type="entry name" value="AGE/CE"/>
</dbReference>
<dbReference type="InterPro" id="IPR012341">
    <property type="entry name" value="6hp_glycosidase-like_sf"/>
</dbReference>
<reference evidence="3 4" key="1">
    <citation type="submission" date="2023-07" db="EMBL/GenBank/DDBJ databases">
        <title>Comparative genomics of wheat-associated soil bacteria to identify genetic determinants of phenazine resistance.</title>
        <authorList>
            <person name="Mouncey N."/>
        </authorList>
    </citation>
    <scope>NUCLEOTIDE SEQUENCE [LARGE SCALE GENOMIC DNA]</scope>
    <source>
        <strain evidence="3 4">W2I7</strain>
    </source>
</reference>
<organism evidence="3 4">
    <name type="scientific">Microbacterium murale</name>
    <dbReference type="NCBI Taxonomy" id="1081040"/>
    <lineage>
        <taxon>Bacteria</taxon>
        <taxon>Bacillati</taxon>
        <taxon>Actinomycetota</taxon>
        <taxon>Actinomycetes</taxon>
        <taxon>Micrococcales</taxon>
        <taxon>Microbacteriaceae</taxon>
        <taxon>Microbacterium</taxon>
    </lineage>
</organism>
<evidence type="ECO:0000256" key="2">
    <source>
        <dbReference type="ARBA" id="ARBA00023235"/>
    </source>
</evidence>
<evidence type="ECO:0000256" key="1">
    <source>
        <dbReference type="ARBA" id="ARBA00008558"/>
    </source>
</evidence>
<dbReference type="PANTHER" id="PTHR15108">
    <property type="entry name" value="N-ACYLGLUCOSAMINE-2-EPIMERASE"/>
    <property type="match status" value="1"/>
</dbReference>
<dbReference type="Pfam" id="PF07221">
    <property type="entry name" value="GlcNAc_2-epim"/>
    <property type="match status" value="1"/>
</dbReference>
<dbReference type="EC" id="5.1.3.8" evidence="3"/>
<dbReference type="GO" id="GO:0050121">
    <property type="term" value="F:N-acylglucosamine 2-epimerase activity"/>
    <property type="evidence" value="ECO:0007669"/>
    <property type="project" value="UniProtKB-EC"/>
</dbReference>
<dbReference type="EMBL" id="JAUSXK010000001">
    <property type="protein sequence ID" value="MDQ0643712.1"/>
    <property type="molecule type" value="Genomic_DNA"/>
</dbReference>
<evidence type="ECO:0000313" key="4">
    <source>
        <dbReference type="Proteomes" id="UP001239085"/>
    </source>
</evidence>
<keyword evidence="4" id="KW-1185">Reference proteome</keyword>
<proteinExistence type="inferred from homology"/>
<accession>A0ABU0P8P6</accession>
<comment type="caution">
    <text evidence="3">The sequence shown here is derived from an EMBL/GenBank/DDBJ whole genome shotgun (WGS) entry which is preliminary data.</text>
</comment>
<name>A0ABU0P8P6_9MICO</name>
<protein>
    <submittedName>
        <fullName evidence="3">N-acylglucosamine 2-epimerase</fullName>
        <ecNumber evidence="3">5.1.3.8</ecNumber>
    </submittedName>
</protein>
<dbReference type="RefSeq" id="WP_307360706.1">
    <property type="nucleotide sequence ID" value="NZ_JAUSXK010000001.1"/>
</dbReference>
<dbReference type="Gene3D" id="1.50.10.10">
    <property type="match status" value="1"/>
</dbReference>
<sequence>MPESATSWRRHLETVVLPWWEQAVRPHGGVFTCYSNDGTRISDDLYTWSQGRWAWLAAELAEEARAGRLSVDAELWQQRAVDSAALIADHALLGDGTVAFRLSSDGTPLPSGPDGELATSVFADLFAALGLAGGLRALPVDDSRRSHWTGAATQLLLTAELSSVERTALSEPYPVPEGYADLAAPMSLVHTASELLRAVPDSAPARAVRDRAWTRLHGENGFLREDWWWEFRPDDQTEQTLLSRHRTPGHLLELTWMLVHSAEEASARGDIGAEQLPGTRGLARLARRAVAIGEDNEQGGLFRYVDASGRRPEGPHAEALSRYEQLVTDTWDTKLWWVHAEAMYATALLAQRTGDAHLAAVAQLISDYTLSTFPDPDGAEWLQIRNRAGVPLDQVVALPVKDPFHIARSLLLLNRLTATLSQEI</sequence>
<dbReference type="SUPFAM" id="SSF48208">
    <property type="entry name" value="Six-hairpin glycosidases"/>
    <property type="match status" value="1"/>
</dbReference>